<reference evidence="1 2" key="1">
    <citation type="submission" date="2021-01" db="EMBL/GenBank/DDBJ databases">
        <title>Aequorivita sp. strain KX20305, a bacterium isolated from the sediment collected at a cold seep field in South China Sea.</title>
        <authorList>
            <person name="Zhang H."/>
            <person name="Li C."/>
        </authorList>
    </citation>
    <scope>NUCLEOTIDE SEQUENCE [LARGE SCALE GENOMIC DNA]</scope>
    <source>
        <strain evidence="1 2">KX20305</strain>
    </source>
</reference>
<evidence type="ECO:0000313" key="2">
    <source>
        <dbReference type="Proteomes" id="UP000629420"/>
    </source>
</evidence>
<dbReference type="Proteomes" id="UP000629420">
    <property type="component" value="Chromosome"/>
</dbReference>
<gene>
    <name evidence="1" type="ORF">JK629_14485</name>
</gene>
<organism evidence="1 2">
    <name type="scientific">Aequorivita iocasae</name>
    <dbReference type="NCBI Taxonomy" id="2803865"/>
    <lineage>
        <taxon>Bacteria</taxon>
        <taxon>Pseudomonadati</taxon>
        <taxon>Bacteroidota</taxon>
        <taxon>Flavobacteriia</taxon>
        <taxon>Flavobacteriales</taxon>
        <taxon>Flavobacteriaceae</taxon>
        <taxon>Aequorivita</taxon>
    </lineage>
</organism>
<evidence type="ECO:0000313" key="1">
    <source>
        <dbReference type="EMBL" id="QQX76512.1"/>
    </source>
</evidence>
<keyword evidence="2" id="KW-1185">Reference proteome</keyword>
<sequence length="158" mass="18389">MNKQLLNKILIFFLILIWSILGYKLISNFVGKEKVVGKTIKLANYGSEKHEEKKKIFVFTEIVRDPFLGNIIVTDNKKQPLVINKEKSPKQINIWPSIQYFGFVRGEMSDNPLALLKINNQLERIRQGSRIDGLYIKDIYSDSIQLVFGKEKKIFVKE</sequence>
<accession>A0ABX7DRT7</accession>
<proteinExistence type="predicted"/>
<dbReference type="RefSeq" id="WP_202336316.1">
    <property type="nucleotide sequence ID" value="NZ_CP068439.1"/>
</dbReference>
<protein>
    <submittedName>
        <fullName evidence="1">Uncharacterized protein</fullName>
    </submittedName>
</protein>
<dbReference type="EMBL" id="CP068439">
    <property type="protein sequence ID" value="QQX76512.1"/>
    <property type="molecule type" value="Genomic_DNA"/>
</dbReference>
<name>A0ABX7DRT7_9FLAO</name>